<keyword evidence="5 7" id="KW-1133">Transmembrane helix</keyword>
<reference evidence="9 10" key="1">
    <citation type="submission" date="2016-10" db="EMBL/GenBank/DDBJ databases">
        <authorList>
            <person name="de Groot N.N."/>
        </authorList>
    </citation>
    <scope>NUCLEOTIDE SEQUENCE [LARGE SCALE GENOMIC DNA]</scope>
    <source>
        <strain evidence="9 10">DSM 43357</strain>
    </source>
</reference>
<dbReference type="PROSITE" id="PS50928">
    <property type="entry name" value="ABC_TM1"/>
    <property type="match status" value="1"/>
</dbReference>
<comment type="subcellular location">
    <subcellularLocation>
        <location evidence="1 7">Cell membrane</location>
        <topology evidence="1 7">Multi-pass membrane protein</topology>
    </subcellularLocation>
</comment>
<evidence type="ECO:0000256" key="5">
    <source>
        <dbReference type="ARBA" id="ARBA00022989"/>
    </source>
</evidence>
<dbReference type="CDD" id="cd06261">
    <property type="entry name" value="TM_PBP2"/>
    <property type="match status" value="1"/>
</dbReference>
<dbReference type="PANTHER" id="PTHR43163:SF6">
    <property type="entry name" value="DIPEPTIDE TRANSPORT SYSTEM PERMEASE PROTEIN DPPB-RELATED"/>
    <property type="match status" value="1"/>
</dbReference>
<feature type="transmembrane region" description="Helical" evidence="7">
    <location>
        <begin position="138"/>
        <end position="159"/>
    </location>
</feature>
<sequence length="317" mass="33322">MRPALRLLARRLPVSALLLLAVSLAVFGLLALSPGSTERALLGPRPATAEALDAIRHRYHLDQPFLVQYGHWLGGVLRGDMGVSVQTGEPVAARIAERLSITLELGLYATLLIVLLGVPLGLLAAARRDGAADHAVSAGAVLAVSAPSFAVGVLLLYVFGVRLGWFPVFGAGEEGWDRVRHLTLPAVALALSQIALVTRQTRAAAIDVVSRDHLTFARARGLPGRVIWRRYALRNTAVPVTTSVGLVLAYAMTGAVLVEVTFSLPGVGALVMESVSNKDVPVVQGVALSAAAAVIAVNLLVDLAYLALDPRLRQAAS</sequence>
<dbReference type="Gene3D" id="1.10.3720.10">
    <property type="entry name" value="MetI-like"/>
    <property type="match status" value="1"/>
</dbReference>
<evidence type="ECO:0000256" key="1">
    <source>
        <dbReference type="ARBA" id="ARBA00004651"/>
    </source>
</evidence>
<keyword evidence="6 7" id="KW-0472">Membrane</keyword>
<dbReference type="RefSeq" id="WP_055502090.1">
    <property type="nucleotide sequence ID" value="NZ_BBZG01000001.1"/>
</dbReference>
<dbReference type="PANTHER" id="PTHR43163">
    <property type="entry name" value="DIPEPTIDE TRANSPORT SYSTEM PERMEASE PROTEIN DPPB-RELATED"/>
    <property type="match status" value="1"/>
</dbReference>
<gene>
    <name evidence="9" type="ORF">SAMN05660976_05098</name>
</gene>
<evidence type="ECO:0000256" key="3">
    <source>
        <dbReference type="ARBA" id="ARBA00022475"/>
    </source>
</evidence>
<evidence type="ECO:0000256" key="7">
    <source>
        <dbReference type="RuleBase" id="RU363032"/>
    </source>
</evidence>
<dbReference type="Pfam" id="PF19300">
    <property type="entry name" value="BPD_transp_1_N"/>
    <property type="match status" value="1"/>
</dbReference>
<dbReference type="STRING" id="46177.SAMN05660976_05098"/>
<evidence type="ECO:0000256" key="2">
    <source>
        <dbReference type="ARBA" id="ARBA00022448"/>
    </source>
</evidence>
<dbReference type="GO" id="GO:0005886">
    <property type="term" value="C:plasma membrane"/>
    <property type="evidence" value="ECO:0007669"/>
    <property type="project" value="UniProtKB-SubCell"/>
</dbReference>
<evidence type="ECO:0000256" key="6">
    <source>
        <dbReference type="ARBA" id="ARBA00023136"/>
    </source>
</evidence>
<comment type="similarity">
    <text evidence="7">Belongs to the binding-protein-dependent transport system permease family.</text>
</comment>
<dbReference type="Proteomes" id="UP000198953">
    <property type="component" value="Unassembled WGS sequence"/>
</dbReference>
<feature type="transmembrane region" description="Helical" evidence="7">
    <location>
        <begin position="105"/>
        <end position="126"/>
    </location>
</feature>
<dbReference type="Pfam" id="PF00528">
    <property type="entry name" value="BPD_transp_1"/>
    <property type="match status" value="1"/>
</dbReference>
<dbReference type="InterPro" id="IPR045621">
    <property type="entry name" value="BPD_transp_1_N"/>
</dbReference>
<feature type="transmembrane region" description="Helical" evidence="7">
    <location>
        <begin position="179"/>
        <end position="197"/>
    </location>
</feature>
<dbReference type="GO" id="GO:0071916">
    <property type="term" value="F:dipeptide transmembrane transporter activity"/>
    <property type="evidence" value="ECO:0007669"/>
    <property type="project" value="TreeGrafter"/>
</dbReference>
<keyword evidence="10" id="KW-1185">Reference proteome</keyword>
<feature type="domain" description="ABC transmembrane type-1" evidence="8">
    <location>
        <begin position="99"/>
        <end position="305"/>
    </location>
</feature>
<proteinExistence type="inferred from homology"/>
<dbReference type="SUPFAM" id="SSF161098">
    <property type="entry name" value="MetI-like"/>
    <property type="match status" value="1"/>
</dbReference>
<dbReference type="EMBL" id="FOBF01000013">
    <property type="protein sequence ID" value="SEM42517.1"/>
    <property type="molecule type" value="Genomic_DNA"/>
</dbReference>
<evidence type="ECO:0000256" key="4">
    <source>
        <dbReference type="ARBA" id="ARBA00022692"/>
    </source>
</evidence>
<dbReference type="AlphaFoldDB" id="A0A1H7YB20"/>
<dbReference type="InterPro" id="IPR000515">
    <property type="entry name" value="MetI-like"/>
</dbReference>
<evidence type="ECO:0000259" key="8">
    <source>
        <dbReference type="PROSITE" id="PS50928"/>
    </source>
</evidence>
<dbReference type="OrthoDB" id="9778910at2"/>
<protein>
    <submittedName>
        <fullName evidence="9">Peptide/nickel transport system permease protein</fullName>
    </submittedName>
</protein>
<keyword evidence="4 7" id="KW-0812">Transmembrane</keyword>
<evidence type="ECO:0000313" key="10">
    <source>
        <dbReference type="Proteomes" id="UP000198953"/>
    </source>
</evidence>
<keyword evidence="2 7" id="KW-0813">Transport</keyword>
<feature type="transmembrane region" description="Helical" evidence="7">
    <location>
        <begin position="237"/>
        <end position="262"/>
    </location>
</feature>
<organism evidence="9 10">
    <name type="scientific">Nonomuraea pusilla</name>
    <dbReference type="NCBI Taxonomy" id="46177"/>
    <lineage>
        <taxon>Bacteria</taxon>
        <taxon>Bacillati</taxon>
        <taxon>Actinomycetota</taxon>
        <taxon>Actinomycetes</taxon>
        <taxon>Streptosporangiales</taxon>
        <taxon>Streptosporangiaceae</taxon>
        <taxon>Nonomuraea</taxon>
    </lineage>
</organism>
<accession>A0A1H7YB20</accession>
<keyword evidence="3" id="KW-1003">Cell membrane</keyword>
<dbReference type="InterPro" id="IPR035906">
    <property type="entry name" value="MetI-like_sf"/>
</dbReference>
<feature type="transmembrane region" description="Helical" evidence="7">
    <location>
        <begin position="282"/>
        <end position="308"/>
    </location>
</feature>
<name>A0A1H7YB20_9ACTN</name>
<evidence type="ECO:0000313" key="9">
    <source>
        <dbReference type="EMBL" id="SEM42517.1"/>
    </source>
</evidence>